<dbReference type="Pfam" id="PF00355">
    <property type="entry name" value="Rieske"/>
    <property type="match status" value="1"/>
</dbReference>
<keyword evidence="2" id="KW-0479">Metal-binding</keyword>
<gene>
    <name evidence="9" type="ORF">AN477_03010</name>
</gene>
<dbReference type="STRING" id="471514.AN477_03010"/>
<protein>
    <recommendedName>
        <fullName evidence="8">Rieske domain-containing protein</fullName>
    </recommendedName>
</protein>
<evidence type="ECO:0000313" key="10">
    <source>
        <dbReference type="Proteomes" id="UP000050482"/>
    </source>
</evidence>
<dbReference type="RefSeq" id="WP_054967677.1">
    <property type="nucleotide sequence ID" value="NZ_LJCO01000011.1"/>
</dbReference>
<evidence type="ECO:0000256" key="1">
    <source>
        <dbReference type="ARBA" id="ARBA00022714"/>
    </source>
</evidence>
<dbReference type="PATRIC" id="fig|471514.4.peg.2937"/>
<accession>A0A0P9GVN3</accession>
<evidence type="ECO:0000256" key="5">
    <source>
        <dbReference type="ARBA" id="ARBA00023157"/>
    </source>
</evidence>
<dbReference type="PROSITE" id="PS51318">
    <property type="entry name" value="TAT"/>
    <property type="match status" value="1"/>
</dbReference>
<keyword evidence="3" id="KW-0408">Iron</keyword>
<organism evidence="9 10">
    <name type="scientific">Alicyclobacillus ferrooxydans</name>
    <dbReference type="NCBI Taxonomy" id="471514"/>
    <lineage>
        <taxon>Bacteria</taxon>
        <taxon>Bacillati</taxon>
        <taxon>Bacillota</taxon>
        <taxon>Bacilli</taxon>
        <taxon>Bacillales</taxon>
        <taxon>Alicyclobacillaceae</taxon>
        <taxon>Alicyclobacillus</taxon>
    </lineage>
</organism>
<evidence type="ECO:0000256" key="2">
    <source>
        <dbReference type="ARBA" id="ARBA00022723"/>
    </source>
</evidence>
<dbReference type="AlphaFoldDB" id="A0A0P9GVN3"/>
<evidence type="ECO:0000256" key="4">
    <source>
        <dbReference type="ARBA" id="ARBA00023014"/>
    </source>
</evidence>
<dbReference type="InterPro" id="IPR014349">
    <property type="entry name" value="Rieske_Fe-S_prot"/>
</dbReference>
<dbReference type="GO" id="GO:0016705">
    <property type="term" value="F:oxidoreductase activity, acting on paired donors, with incorporation or reduction of molecular oxygen"/>
    <property type="evidence" value="ECO:0007669"/>
    <property type="project" value="UniProtKB-ARBA"/>
</dbReference>
<dbReference type="SUPFAM" id="SSF50022">
    <property type="entry name" value="ISP domain"/>
    <property type="match status" value="1"/>
</dbReference>
<feature type="transmembrane region" description="Helical" evidence="7">
    <location>
        <begin position="23"/>
        <end position="45"/>
    </location>
</feature>
<keyword evidence="10" id="KW-1185">Reference proteome</keyword>
<dbReference type="PROSITE" id="PS51296">
    <property type="entry name" value="RIESKE"/>
    <property type="match status" value="1"/>
</dbReference>
<dbReference type="InterPro" id="IPR036922">
    <property type="entry name" value="Rieske_2Fe-2S_sf"/>
</dbReference>
<evidence type="ECO:0000256" key="6">
    <source>
        <dbReference type="ARBA" id="ARBA00034078"/>
    </source>
</evidence>
<dbReference type="PRINTS" id="PR00162">
    <property type="entry name" value="RIESKE"/>
</dbReference>
<comment type="caution">
    <text evidence="9">The sequence shown here is derived from an EMBL/GenBank/DDBJ whole genome shotgun (WGS) entry which is preliminary data.</text>
</comment>
<dbReference type="EMBL" id="LJCO01000011">
    <property type="protein sequence ID" value="KPV45334.1"/>
    <property type="molecule type" value="Genomic_DNA"/>
</dbReference>
<name>A0A0P9GVN3_9BACL</name>
<keyword evidence="5" id="KW-1015">Disulfide bond</keyword>
<dbReference type="InterPro" id="IPR005805">
    <property type="entry name" value="Rieske_Fe-S_prot_C"/>
</dbReference>
<keyword evidence="7" id="KW-1133">Transmembrane helix</keyword>
<keyword evidence="7" id="KW-0472">Membrane</keyword>
<keyword evidence="4" id="KW-0411">Iron-sulfur</keyword>
<dbReference type="Gene3D" id="2.102.10.10">
    <property type="entry name" value="Rieske [2Fe-2S] iron-sulphur domain"/>
    <property type="match status" value="1"/>
</dbReference>
<keyword evidence="7" id="KW-0812">Transmembrane</keyword>
<sequence length="200" mass="22322">MADKETSNQTPDEQSTGLTRRQFLSYVLGGTGAFMGTLIAAPMVVSAFDPIHRSASGSFSKTTWKVSDFNDQYPLHVNFQEHIDDAWNSQDKANDVYVIKYQNKLMIMSHVCTHLGCHVEGSDQPQPKFMASDVGHDVWFFCPCHGSHYNKYGVNTPSSPAPRPLDLYTYKINSDGSILVGSTFKRTDATWDYNPNPTVS</sequence>
<reference evidence="9 10" key="1">
    <citation type="submission" date="2015-09" db="EMBL/GenBank/DDBJ databases">
        <title>Draft genome sequence of Alicyclobacillus ferrooxydans DSM 22381.</title>
        <authorList>
            <person name="Hemp J."/>
        </authorList>
    </citation>
    <scope>NUCLEOTIDE SEQUENCE [LARGE SCALE GENOMIC DNA]</scope>
    <source>
        <strain evidence="9 10">TC-34</strain>
    </source>
</reference>
<evidence type="ECO:0000259" key="8">
    <source>
        <dbReference type="PROSITE" id="PS51296"/>
    </source>
</evidence>
<dbReference type="GO" id="GO:0016020">
    <property type="term" value="C:membrane"/>
    <property type="evidence" value="ECO:0007669"/>
    <property type="project" value="InterPro"/>
</dbReference>
<dbReference type="GO" id="GO:0046872">
    <property type="term" value="F:metal ion binding"/>
    <property type="evidence" value="ECO:0007669"/>
    <property type="project" value="UniProtKB-KW"/>
</dbReference>
<dbReference type="GO" id="GO:0004497">
    <property type="term" value="F:monooxygenase activity"/>
    <property type="evidence" value="ECO:0007669"/>
    <property type="project" value="UniProtKB-ARBA"/>
</dbReference>
<proteinExistence type="predicted"/>
<keyword evidence="1" id="KW-0001">2Fe-2S</keyword>
<comment type="cofactor">
    <cofactor evidence="6">
        <name>[2Fe-2S] cluster</name>
        <dbReference type="ChEBI" id="CHEBI:190135"/>
    </cofactor>
</comment>
<feature type="domain" description="Rieske" evidence="8">
    <location>
        <begin position="102"/>
        <end position="179"/>
    </location>
</feature>
<evidence type="ECO:0000256" key="3">
    <source>
        <dbReference type="ARBA" id="ARBA00023004"/>
    </source>
</evidence>
<dbReference type="GO" id="GO:0051537">
    <property type="term" value="F:2 iron, 2 sulfur cluster binding"/>
    <property type="evidence" value="ECO:0007669"/>
    <property type="project" value="UniProtKB-KW"/>
</dbReference>
<dbReference type="PANTHER" id="PTHR10134">
    <property type="entry name" value="CYTOCHROME B-C1 COMPLEX SUBUNIT RIESKE, MITOCHONDRIAL"/>
    <property type="match status" value="1"/>
</dbReference>
<dbReference type="Proteomes" id="UP000050482">
    <property type="component" value="Unassembled WGS sequence"/>
</dbReference>
<dbReference type="InterPro" id="IPR006311">
    <property type="entry name" value="TAT_signal"/>
</dbReference>
<dbReference type="InterPro" id="IPR017941">
    <property type="entry name" value="Rieske_2Fe-2S"/>
</dbReference>
<evidence type="ECO:0000313" key="9">
    <source>
        <dbReference type="EMBL" id="KPV45334.1"/>
    </source>
</evidence>
<evidence type="ECO:0000256" key="7">
    <source>
        <dbReference type="SAM" id="Phobius"/>
    </source>
</evidence>